<dbReference type="AlphaFoldDB" id="A0A5N5DMP6"/>
<feature type="region of interest" description="Disordered" evidence="1">
    <location>
        <begin position="149"/>
        <end position="168"/>
    </location>
</feature>
<name>A0A5N5DMP6_9PEZI</name>
<feature type="compositionally biased region" description="Low complexity" evidence="1">
    <location>
        <begin position="19"/>
        <end position="53"/>
    </location>
</feature>
<evidence type="ECO:0000313" key="2">
    <source>
        <dbReference type="EMBL" id="KAB2579195.1"/>
    </source>
</evidence>
<dbReference type="PANTHER" id="PTHR38887:SF1">
    <property type="entry name" value="RAS MODIFICATION PROTEIN ERF4"/>
    <property type="match status" value="1"/>
</dbReference>
<accession>A0A5N5DMP6</accession>
<sequence>MPMLVKLISQGVGIATEAYASSKKSKAAKAAAASASASSSSSAAAPESPSSPYRPGGDEQPQYAELPADEATDLIARGRAVAVDETGAAQEPPMTPAILEDDDVWALDEASEERRQHQHHSSDDDDSPSVIGSERPDISNNALIRDLVNRLPPAPSSPPQQPCLPCPVILPQRRPREKTRGFVRAYAPALEAAAGIDQASFLQFLKAFHTASQASPVFNVVLLASAVVGLVPSVAVMATTTAINAVVIPAQIAQQRYRANSFLDEANERLFKPRGLYAVIVAFKGEEDSMTGKPVEARQLDINAVFEKYGTGESSGSKWKDGARKLRLSSGKTYGEEGLPVAADLVFPGLEEEEDGEGQQAKGMKGKKKWLDDYNDRRAQAKFLAENPDSSLIKQKPEFASSWADPNHPAYQGSLVTLVSGGKISTPQRGARGISGALSGAASSRGSRDSQNQDHASRSGFLGGRGGFLSGRGGGGLGMGRGGGLGRGRGGFLGGRGLLGRQASRGHQEYDDGRSPPSGYGATDAYAGEGDLRGGETAPIRGQQQPSGGRPGLAGRTGRPNIIGTDVLYLMIVNMPTDEEMAQAQAQLAELEAQTLSGCSELPV</sequence>
<feature type="compositionally biased region" description="Basic and acidic residues" evidence="1">
    <location>
        <begin position="446"/>
        <end position="457"/>
    </location>
</feature>
<dbReference type="InterPro" id="IPR053221">
    <property type="entry name" value="Burnettramic_acid_biosynth"/>
</dbReference>
<organism evidence="2 3">
    <name type="scientific">Lasiodiplodia theobromae</name>
    <dbReference type="NCBI Taxonomy" id="45133"/>
    <lineage>
        <taxon>Eukaryota</taxon>
        <taxon>Fungi</taxon>
        <taxon>Dikarya</taxon>
        <taxon>Ascomycota</taxon>
        <taxon>Pezizomycotina</taxon>
        <taxon>Dothideomycetes</taxon>
        <taxon>Dothideomycetes incertae sedis</taxon>
        <taxon>Botryosphaeriales</taxon>
        <taxon>Botryosphaeriaceae</taxon>
        <taxon>Lasiodiplodia</taxon>
    </lineage>
</organism>
<reference evidence="2 3" key="1">
    <citation type="journal article" date="2019" name="Sci. Rep.">
        <title>A multi-omics analysis of the grapevine pathogen Lasiodiplodia theobromae reveals that temperature affects the expression of virulence- and pathogenicity-related genes.</title>
        <authorList>
            <person name="Felix C."/>
            <person name="Meneses R."/>
            <person name="Goncalves M.F.M."/>
            <person name="Tilleman L."/>
            <person name="Duarte A.S."/>
            <person name="Jorrin-Novo J.V."/>
            <person name="Van de Peer Y."/>
            <person name="Deforce D."/>
            <person name="Van Nieuwerburgh F."/>
            <person name="Esteves A.C."/>
            <person name="Alves A."/>
        </authorList>
    </citation>
    <scope>NUCLEOTIDE SEQUENCE [LARGE SCALE GENOMIC DNA]</scope>
    <source>
        <strain evidence="2 3">LA-SOL3</strain>
    </source>
</reference>
<evidence type="ECO:0000256" key="1">
    <source>
        <dbReference type="SAM" id="MobiDB-lite"/>
    </source>
</evidence>
<gene>
    <name evidence="2" type="ORF">DBV05_g2192</name>
</gene>
<dbReference type="EMBL" id="VCHE01000008">
    <property type="protein sequence ID" value="KAB2579195.1"/>
    <property type="molecule type" value="Genomic_DNA"/>
</dbReference>
<feature type="compositionally biased region" description="Low complexity" evidence="1">
    <location>
        <begin position="429"/>
        <end position="445"/>
    </location>
</feature>
<comment type="caution">
    <text evidence="2">The sequence shown here is derived from an EMBL/GenBank/DDBJ whole genome shotgun (WGS) entry which is preliminary data.</text>
</comment>
<feature type="region of interest" description="Disordered" evidence="1">
    <location>
        <begin position="426"/>
        <end position="467"/>
    </location>
</feature>
<feature type="region of interest" description="Disordered" evidence="1">
    <location>
        <begin position="110"/>
        <end position="136"/>
    </location>
</feature>
<keyword evidence="3" id="KW-1185">Reference proteome</keyword>
<dbReference type="OrthoDB" id="3433125at2759"/>
<feature type="region of interest" description="Disordered" evidence="1">
    <location>
        <begin position="19"/>
        <end position="77"/>
    </location>
</feature>
<feature type="region of interest" description="Disordered" evidence="1">
    <location>
        <begin position="496"/>
        <end position="559"/>
    </location>
</feature>
<evidence type="ECO:0000313" key="3">
    <source>
        <dbReference type="Proteomes" id="UP000325902"/>
    </source>
</evidence>
<feature type="compositionally biased region" description="Pro residues" evidence="1">
    <location>
        <begin position="152"/>
        <end position="165"/>
    </location>
</feature>
<proteinExistence type="predicted"/>
<dbReference type="PANTHER" id="PTHR38887">
    <property type="entry name" value="CHROMOSOME 21, WHOLE GENOME SHOTGUN SEQUENCE"/>
    <property type="match status" value="1"/>
</dbReference>
<dbReference type="Proteomes" id="UP000325902">
    <property type="component" value="Unassembled WGS sequence"/>
</dbReference>
<protein>
    <submittedName>
        <fullName evidence="2">Uncharacterized protein</fullName>
    </submittedName>
</protein>